<sequence length="85" mass="8818">MIRLIAAAALVLTFAATEASAKTCRDAAGKFTKCPAAATAGPCRDKTTKKFAKCDAPNAERMPMAATSTTMKSKKSTTSTATTKK</sequence>
<dbReference type="AlphaFoldDB" id="A0A328ANZ8"/>
<dbReference type="RefSeq" id="WP_111528329.1">
    <property type="nucleotide sequence ID" value="NZ_JBHRSG010000004.1"/>
</dbReference>
<evidence type="ECO:0000256" key="2">
    <source>
        <dbReference type="SAM" id="SignalP"/>
    </source>
</evidence>
<keyword evidence="4" id="KW-1185">Reference proteome</keyword>
<evidence type="ECO:0000256" key="1">
    <source>
        <dbReference type="SAM" id="MobiDB-lite"/>
    </source>
</evidence>
<feature type="region of interest" description="Disordered" evidence="1">
    <location>
        <begin position="62"/>
        <end position="85"/>
    </location>
</feature>
<dbReference type="EMBL" id="QFYQ01000001">
    <property type="protein sequence ID" value="RAK54578.1"/>
    <property type="molecule type" value="Genomic_DNA"/>
</dbReference>
<evidence type="ECO:0000313" key="4">
    <source>
        <dbReference type="Proteomes" id="UP000249254"/>
    </source>
</evidence>
<reference evidence="4" key="1">
    <citation type="submission" date="2018-05" db="EMBL/GenBank/DDBJ databases">
        <authorList>
            <person name="Li X."/>
        </authorList>
    </citation>
    <scope>NUCLEOTIDE SEQUENCE [LARGE SCALE GENOMIC DNA]</scope>
    <source>
        <strain evidence="4">LX32</strain>
    </source>
</reference>
<comment type="caution">
    <text evidence="3">The sequence shown here is derived from an EMBL/GenBank/DDBJ whole genome shotgun (WGS) entry which is preliminary data.</text>
</comment>
<feature type="signal peptide" evidence="2">
    <location>
        <begin position="1"/>
        <end position="21"/>
    </location>
</feature>
<feature type="chain" id="PRO_5016346596" description="Phosphate starvation-inducible protein PsiF" evidence="2">
    <location>
        <begin position="22"/>
        <end position="85"/>
    </location>
</feature>
<dbReference type="OrthoDB" id="7281717at2"/>
<feature type="compositionally biased region" description="Low complexity" evidence="1">
    <location>
        <begin position="64"/>
        <end position="85"/>
    </location>
</feature>
<dbReference type="Proteomes" id="UP000249254">
    <property type="component" value="Unassembled WGS sequence"/>
</dbReference>
<gene>
    <name evidence="3" type="ORF">DJ017_08600</name>
</gene>
<evidence type="ECO:0008006" key="5">
    <source>
        <dbReference type="Google" id="ProtNLM"/>
    </source>
</evidence>
<name>A0A328ANZ8_9CAUL</name>
<organism evidence="3 4">
    <name type="scientific">Phenylobacterium soli</name>
    <dbReference type="NCBI Taxonomy" id="2170551"/>
    <lineage>
        <taxon>Bacteria</taxon>
        <taxon>Pseudomonadati</taxon>
        <taxon>Pseudomonadota</taxon>
        <taxon>Alphaproteobacteria</taxon>
        <taxon>Caulobacterales</taxon>
        <taxon>Caulobacteraceae</taxon>
        <taxon>Phenylobacterium</taxon>
    </lineage>
</organism>
<protein>
    <recommendedName>
        <fullName evidence="5">Phosphate starvation-inducible protein PsiF</fullName>
    </recommendedName>
</protein>
<evidence type="ECO:0000313" key="3">
    <source>
        <dbReference type="EMBL" id="RAK54578.1"/>
    </source>
</evidence>
<accession>A0A328ANZ8</accession>
<keyword evidence="2" id="KW-0732">Signal</keyword>
<proteinExistence type="predicted"/>